<organism evidence="1">
    <name type="scientific">marine sediment metagenome</name>
    <dbReference type="NCBI Taxonomy" id="412755"/>
    <lineage>
        <taxon>unclassified sequences</taxon>
        <taxon>metagenomes</taxon>
        <taxon>ecological metagenomes</taxon>
    </lineage>
</organism>
<proteinExistence type="predicted"/>
<dbReference type="EMBL" id="LAZR01024992">
    <property type="protein sequence ID" value="KKL73328.1"/>
    <property type="molecule type" value="Genomic_DNA"/>
</dbReference>
<accession>A0A0F9EGX8</accession>
<evidence type="ECO:0000313" key="1">
    <source>
        <dbReference type="EMBL" id="KKL73328.1"/>
    </source>
</evidence>
<evidence type="ECO:0008006" key="2">
    <source>
        <dbReference type="Google" id="ProtNLM"/>
    </source>
</evidence>
<reference evidence="1" key="1">
    <citation type="journal article" date="2015" name="Nature">
        <title>Complex archaea that bridge the gap between prokaryotes and eukaryotes.</title>
        <authorList>
            <person name="Spang A."/>
            <person name="Saw J.H."/>
            <person name="Jorgensen S.L."/>
            <person name="Zaremba-Niedzwiedzka K."/>
            <person name="Martijn J."/>
            <person name="Lind A.E."/>
            <person name="van Eijk R."/>
            <person name="Schleper C."/>
            <person name="Guy L."/>
            <person name="Ettema T.J."/>
        </authorList>
    </citation>
    <scope>NUCLEOTIDE SEQUENCE</scope>
</reference>
<dbReference type="AlphaFoldDB" id="A0A0F9EGX8"/>
<protein>
    <recommendedName>
        <fullName evidence="2">Methyltransferase type 11 domain-containing protein</fullName>
    </recommendedName>
</protein>
<comment type="caution">
    <text evidence="1">The sequence shown here is derived from an EMBL/GenBank/DDBJ whole genome shotgun (WGS) entry which is preliminary data.</text>
</comment>
<sequence>IIVNGQVMEHVNRPWDWLKRLSQYSKKHICIIAPWSFQEHRFPIDTYRYLPDGMRDLFDYAGIKEVEIVKGERSTIGIGTVHV</sequence>
<gene>
    <name evidence="1" type="ORF">LCGC14_2075960</name>
</gene>
<feature type="non-terminal residue" evidence="1">
    <location>
        <position position="1"/>
    </location>
</feature>
<name>A0A0F9EGX8_9ZZZZ</name>